<proteinExistence type="predicted"/>
<organism evidence="2 3">
    <name type="scientific">Hansschlegelia quercus</name>
    <dbReference type="NCBI Taxonomy" id="2528245"/>
    <lineage>
        <taxon>Bacteria</taxon>
        <taxon>Pseudomonadati</taxon>
        <taxon>Pseudomonadota</taxon>
        <taxon>Alphaproteobacteria</taxon>
        <taxon>Hyphomicrobiales</taxon>
        <taxon>Methylopilaceae</taxon>
        <taxon>Hansschlegelia</taxon>
    </lineage>
</organism>
<sequence>MPGFDKPKNTLPGAGESEADAAHEVQFEKSSGAGPEGGSSKGDAPDAAEAGGTKRKSGEEKEKAPPGATSPADLTTENDDGAS</sequence>
<dbReference type="Proteomes" id="UP000291613">
    <property type="component" value="Unassembled WGS sequence"/>
</dbReference>
<dbReference type="RefSeq" id="WP_131004606.1">
    <property type="nucleotide sequence ID" value="NZ_JBHSZR010000010.1"/>
</dbReference>
<comment type="caution">
    <text evidence="2">The sequence shown here is derived from an EMBL/GenBank/DDBJ whole genome shotgun (WGS) entry which is preliminary data.</text>
</comment>
<feature type="region of interest" description="Disordered" evidence="1">
    <location>
        <begin position="1"/>
        <end position="83"/>
    </location>
</feature>
<keyword evidence="3" id="KW-1185">Reference proteome</keyword>
<dbReference type="EMBL" id="SIUB01000011">
    <property type="protein sequence ID" value="TBN47270.1"/>
    <property type="molecule type" value="Genomic_DNA"/>
</dbReference>
<evidence type="ECO:0000313" key="2">
    <source>
        <dbReference type="EMBL" id="TBN47270.1"/>
    </source>
</evidence>
<gene>
    <name evidence="2" type="ORF">EYR15_16140</name>
</gene>
<evidence type="ECO:0000313" key="3">
    <source>
        <dbReference type="Proteomes" id="UP000291613"/>
    </source>
</evidence>
<name>A0A4V2JD69_9HYPH</name>
<dbReference type="AlphaFoldDB" id="A0A4V2JD69"/>
<evidence type="ECO:0000256" key="1">
    <source>
        <dbReference type="SAM" id="MobiDB-lite"/>
    </source>
</evidence>
<reference evidence="2 3" key="1">
    <citation type="submission" date="2019-02" db="EMBL/GenBank/DDBJ databases">
        <title>Hansschlegelia quercus sp. nov., a novel methylotrophic bacterium from buds of oak (Quercus robur L.).</title>
        <authorList>
            <person name="Agafonova N.V."/>
            <person name="Kaparullina E.N."/>
            <person name="Grouzdev D.S."/>
            <person name="Doronina N.V."/>
        </authorList>
    </citation>
    <scope>NUCLEOTIDE SEQUENCE [LARGE SCALE GENOMIC DNA]</scope>
    <source>
        <strain evidence="2 3">Dub</strain>
    </source>
</reference>
<accession>A0A4V2JD69</accession>
<protein>
    <submittedName>
        <fullName evidence="2">Uncharacterized protein</fullName>
    </submittedName>
</protein>